<dbReference type="Proteomes" id="UP000241364">
    <property type="component" value="Chromosome i"/>
</dbReference>
<feature type="domain" description="BIG2" evidence="1">
    <location>
        <begin position="216"/>
        <end position="295"/>
    </location>
</feature>
<name>A0A2C9CYM8_9CAUD</name>
<dbReference type="SMART" id="SM00635">
    <property type="entry name" value="BID_2"/>
    <property type="match status" value="2"/>
</dbReference>
<proteinExistence type="predicted"/>
<dbReference type="Gene3D" id="2.60.40.1080">
    <property type="match status" value="2"/>
</dbReference>
<evidence type="ECO:0000313" key="2">
    <source>
        <dbReference type="EMBL" id="SOK58906.1"/>
    </source>
</evidence>
<evidence type="ECO:0000259" key="1">
    <source>
        <dbReference type="SMART" id="SM00635"/>
    </source>
</evidence>
<evidence type="ECO:0000313" key="3">
    <source>
        <dbReference type="Proteomes" id="UP000241364"/>
    </source>
</evidence>
<dbReference type="EMBL" id="LT960552">
    <property type="protein sequence ID" value="SOK58906.1"/>
    <property type="molecule type" value="Genomic_DNA"/>
</dbReference>
<dbReference type="SUPFAM" id="SSF49373">
    <property type="entry name" value="Invasin/intimin cell-adhesion fragments"/>
    <property type="match status" value="1"/>
</dbReference>
<gene>
    <name evidence="2" type="primary">g098c</name>
</gene>
<sequence>MGKPIAGRNKSPFGVDGINIDAAVLEDGTKLTNIRISKQRSINMFDLLSADGATVYPFVQITGVDKTGADLDVADTGAEIADKLANGTFCISIKNTSDVVVGFAIRLLLNKVILQDGSTLFLNNYQGQGEDPVSVIGVSVTPATAALNVGQTQQLSAVIDPVNATNKSVGWTSSAPTIASVSASGLVSALLRGSATITASTVDGSHTDTSVITVSDVYVIDITPNPATVAVSGTANISVSGSKNGEGYPMEASFVSSDPLIFTVSGSGTSAVITGVAAGNATLTISEGSAWSRTVQVTVTA</sequence>
<protein>
    <submittedName>
        <fullName evidence="2">Possible surface protein, responsible for cell interaction contains cell adhesion domain and ChW-repeats</fullName>
    </submittedName>
</protein>
<dbReference type="InterPro" id="IPR003343">
    <property type="entry name" value="Big_2"/>
</dbReference>
<feature type="domain" description="BIG2" evidence="1">
    <location>
        <begin position="134"/>
        <end position="211"/>
    </location>
</feature>
<organism evidence="2 3">
    <name type="scientific">Yersinia phage fHe-Yen9-03</name>
    <dbReference type="NCBI Taxonomy" id="2052743"/>
    <lineage>
        <taxon>Viruses</taxon>
        <taxon>Duplodnaviria</taxon>
        <taxon>Heunggongvirae</taxon>
        <taxon>Uroviricota</taxon>
        <taxon>Caudoviricetes</taxon>
        <taxon>Eneladusvirus</taxon>
        <taxon>Eneladusvirus Yen904</taxon>
    </lineage>
</organism>
<reference evidence="3" key="1">
    <citation type="submission" date="2017-10" db="EMBL/GenBank/DDBJ databases">
        <authorList>
            <person name="Skurnik M."/>
        </authorList>
    </citation>
    <scope>NUCLEOTIDE SEQUENCE [LARGE SCALE GENOMIC DNA]</scope>
    <source>
        <strain evidence="3">fHe-Yen9-03</strain>
    </source>
</reference>
<dbReference type="Pfam" id="PF02368">
    <property type="entry name" value="Big_2"/>
    <property type="match status" value="1"/>
</dbReference>
<dbReference type="InterPro" id="IPR008964">
    <property type="entry name" value="Invasin/intimin_cell_adhesion"/>
</dbReference>
<accession>A0A2C9CYM8</accession>